<evidence type="ECO:0000256" key="1">
    <source>
        <dbReference type="SAM" id="MobiDB-lite"/>
    </source>
</evidence>
<proteinExistence type="predicted"/>
<dbReference type="AlphaFoldDB" id="A0A371D8A9"/>
<feature type="region of interest" description="Disordered" evidence="1">
    <location>
        <begin position="255"/>
        <end position="274"/>
    </location>
</feature>
<gene>
    <name evidence="2" type="ORF">OH76DRAFT_1404302</name>
</gene>
<name>A0A371D8A9_9APHY</name>
<reference evidence="2 3" key="1">
    <citation type="journal article" date="2018" name="Biotechnol. Biofuels">
        <title>Integrative visual omics of the white-rot fungus Polyporus brumalis exposes the biotechnological potential of its oxidative enzymes for delignifying raw plant biomass.</title>
        <authorList>
            <person name="Miyauchi S."/>
            <person name="Rancon A."/>
            <person name="Drula E."/>
            <person name="Hage H."/>
            <person name="Chaduli D."/>
            <person name="Favel A."/>
            <person name="Grisel S."/>
            <person name="Henrissat B."/>
            <person name="Herpoel-Gimbert I."/>
            <person name="Ruiz-Duenas F.J."/>
            <person name="Chevret D."/>
            <person name="Hainaut M."/>
            <person name="Lin J."/>
            <person name="Wang M."/>
            <person name="Pangilinan J."/>
            <person name="Lipzen A."/>
            <person name="Lesage-Meessen L."/>
            <person name="Navarro D."/>
            <person name="Riley R."/>
            <person name="Grigoriev I.V."/>
            <person name="Zhou S."/>
            <person name="Raouche S."/>
            <person name="Rosso M.N."/>
        </authorList>
    </citation>
    <scope>NUCLEOTIDE SEQUENCE [LARGE SCALE GENOMIC DNA]</scope>
    <source>
        <strain evidence="2 3">BRFM 1820</strain>
    </source>
</reference>
<protein>
    <submittedName>
        <fullName evidence="2">Uncharacterized protein</fullName>
    </submittedName>
</protein>
<organism evidence="2 3">
    <name type="scientific">Lentinus brumalis</name>
    <dbReference type="NCBI Taxonomy" id="2498619"/>
    <lineage>
        <taxon>Eukaryota</taxon>
        <taxon>Fungi</taxon>
        <taxon>Dikarya</taxon>
        <taxon>Basidiomycota</taxon>
        <taxon>Agaricomycotina</taxon>
        <taxon>Agaricomycetes</taxon>
        <taxon>Polyporales</taxon>
        <taxon>Polyporaceae</taxon>
        <taxon>Lentinus</taxon>
    </lineage>
</organism>
<feature type="region of interest" description="Disordered" evidence="1">
    <location>
        <begin position="300"/>
        <end position="322"/>
    </location>
</feature>
<accession>A0A371D8A9</accession>
<keyword evidence="3" id="KW-1185">Reference proteome</keyword>
<evidence type="ECO:0000313" key="2">
    <source>
        <dbReference type="EMBL" id="RDX48748.1"/>
    </source>
</evidence>
<evidence type="ECO:0000313" key="3">
    <source>
        <dbReference type="Proteomes" id="UP000256964"/>
    </source>
</evidence>
<dbReference type="Proteomes" id="UP000256964">
    <property type="component" value="Unassembled WGS sequence"/>
</dbReference>
<dbReference type="EMBL" id="KZ857409">
    <property type="protein sequence ID" value="RDX48748.1"/>
    <property type="molecule type" value="Genomic_DNA"/>
</dbReference>
<sequence>MSLVAQRADLDYLEHSATPDIVNSMSGITQDSVPPATMSLATVEHTTSASDAWTVGAELGADLNEGAGKFKQISEDLRDVVSTQPCQDNAPPCGRHGSIDIRGARCAPTDEVDEHEVSVHCRATPSSRAPSPYVFDDVPSSNPHRRLPSLPCGPSTILSRHTLRPDEHAVAPRHATPHRMRADARFRVALGAGSDPEPTLPFHELGKPQVDPTTRHSDVTANHVLTSTQTVDIEDPDIDASFLRADDRDLKRELQKAAAPQPSPERLPSRAEAGRAAQKLIDEISGSLSNRDQTAFRIRRHGGWRDQGPHQKNTRKSPSGRVPARNLLATIHRWEGAHLVKHSKSIPISWIMNASTWASCLLPTATDFDLPLSWEHGRELDLHVSWMRPELQDALGRRYIHRRCELVKVLETAADSSQRLAEKVSATYVPVLAEPCGDIFCRRNATPVLSRLQAVMCGTGRSKMGLQSMSS</sequence>